<gene>
    <name evidence="3" type="ORF">SAMN05421736_108103</name>
</gene>
<evidence type="ECO:0000256" key="1">
    <source>
        <dbReference type="SAM" id="SignalP"/>
    </source>
</evidence>
<proteinExistence type="predicted"/>
<name>A0A1H3RI54_9BACI</name>
<organism evidence="3 4">
    <name type="scientific">Evansella caseinilytica</name>
    <dbReference type="NCBI Taxonomy" id="1503961"/>
    <lineage>
        <taxon>Bacteria</taxon>
        <taxon>Bacillati</taxon>
        <taxon>Bacillota</taxon>
        <taxon>Bacilli</taxon>
        <taxon>Bacillales</taxon>
        <taxon>Bacillaceae</taxon>
        <taxon>Evansella</taxon>
    </lineage>
</organism>
<protein>
    <submittedName>
        <fullName evidence="3">Glycerophosphoryl diester phosphodiesterase</fullName>
    </submittedName>
</protein>
<dbReference type="SUPFAM" id="SSF51695">
    <property type="entry name" value="PLC-like phosphodiesterases"/>
    <property type="match status" value="1"/>
</dbReference>
<evidence type="ECO:0000259" key="2">
    <source>
        <dbReference type="PROSITE" id="PS51704"/>
    </source>
</evidence>
<dbReference type="Proteomes" id="UP000198935">
    <property type="component" value="Unassembled WGS sequence"/>
</dbReference>
<reference evidence="4" key="1">
    <citation type="submission" date="2016-10" db="EMBL/GenBank/DDBJ databases">
        <authorList>
            <person name="Varghese N."/>
            <person name="Submissions S."/>
        </authorList>
    </citation>
    <scope>NUCLEOTIDE SEQUENCE [LARGE SCALE GENOMIC DNA]</scope>
    <source>
        <strain evidence="4">SP</strain>
    </source>
</reference>
<dbReference type="Gene3D" id="3.20.20.190">
    <property type="entry name" value="Phosphatidylinositol (PI) phosphodiesterase"/>
    <property type="match status" value="1"/>
</dbReference>
<dbReference type="Pfam" id="PF03009">
    <property type="entry name" value="GDPD"/>
    <property type="match status" value="1"/>
</dbReference>
<dbReference type="OrthoDB" id="384721at2"/>
<accession>A0A1H3RI54</accession>
<sequence>MKQQVLRMVMAVLAVGMVMHAMIPAANAAGGSAQAKLPAPEGKIVNVAHRGASGHAPEHTIASYELGIAMKADYIEIDLQMTKDDVLVAMHDQAVNRTTNGSGYVRDYMLEELKKLDAGSWFNASFPEKAKPEYAGLQVPTLEEIFQRFGRSTNYYIETKSPAAYPGMEEKLLELMEKYHLTGENGRSGKVIIQSFHPESLLKIHELQPDIPLVQLISRPELGKKANEQLEQIKQYAIGVGPNFSNINKEYVQTVRGHGLLIHPYTVNTEEAMKTALSWGVTGLFTDYPDVFHKVMKKHKR</sequence>
<dbReference type="PANTHER" id="PTHR46211:SF7">
    <property type="entry name" value="GLYCEROPHOSPHODIESTER PHOSPHODIESTERASE"/>
    <property type="match status" value="1"/>
</dbReference>
<keyword evidence="1" id="KW-0732">Signal</keyword>
<feature type="domain" description="GP-PDE" evidence="2">
    <location>
        <begin position="44"/>
        <end position="296"/>
    </location>
</feature>
<dbReference type="PANTHER" id="PTHR46211">
    <property type="entry name" value="GLYCEROPHOSPHORYL DIESTER PHOSPHODIESTERASE"/>
    <property type="match status" value="1"/>
</dbReference>
<dbReference type="PROSITE" id="PS51704">
    <property type="entry name" value="GP_PDE"/>
    <property type="match status" value="1"/>
</dbReference>
<dbReference type="GO" id="GO:0006629">
    <property type="term" value="P:lipid metabolic process"/>
    <property type="evidence" value="ECO:0007669"/>
    <property type="project" value="InterPro"/>
</dbReference>
<dbReference type="GO" id="GO:0008081">
    <property type="term" value="F:phosphoric diester hydrolase activity"/>
    <property type="evidence" value="ECO:0007669"/>
    <property type="project" value="InterPro"/>
</dbReference>
<evidence type="ECO:0000313" key="4">
    <source>
        <dbReference type="Proteomes" id="UP000198935"/>
    </source>
</evidence>
<feature type="chain" id="PRO_5011598602" evidence="1">
    <location>
        <begin position="29"/>
        <end position="301"/>
    </location>
</feature>
<dbReference type="CDD" id="cd08601">
    <property type="entry name" value="GDPD_SaGlpQ_like"/>
    <property type="match status" value="1"/>
</dbReference>
<dbReference type="EMBL" id="FNPI01000008">
    <property type="protein sequence ID" value="SDZ25025.1"/>
    <property type="molecule type" value="Genomic_DNA"/>
</dbReference>
<dbReference type="InterPro" id="IPR030395">
    <property type="entry name" value="GP_PDE_dom"/>
</dbReference>
<dbReference type="InterPro" id="IPR017946">
    <property type="entry name" value="PLC-like_Pdiesterase_TIM-brl"/>
</dbReference>
<dbReference type="STRING" id="1503961.SAMN05421736_108103"/>
<feature type="signal peptide" evidence="1">
    <location>
        <begin position="1"/>
        <end position="28"/>
    </location>
</feature>
<evidence type="ECO:0000313" key="3">
    <source>
        <dbReference type="EMBL" id="SDZ25025.1"/>
    </source>
</evidence>
<keyword evidence="4" id="KW-1185">Reference proteome</keyword>
<dbReference type="AlphaFoldDB" id="A0A1H3RI54"/>